<evidence type="ECO:0000256" key="1">
    <source>
        <dbReference type="SAM" id="Phobius"/>
    </source>
</evidence>
<dbReference type="InterPro" id="IPR009200">
    <property type="entry name" value="DUF1269_membrane"/>
</dbReference>
<keyword evidence="3" id="KW-1185">Reference proteome</keyword>
<dbReference type="AlphaFoldDB" id="A0A1M4YGC8"/>
<feature type="transmembrane region" description="Helical" evidence="1">
    <location>
        <begin position="80"/>
        <end position="97"/>
    </location>
</feature>
<keyword evidence="1" id="KW-0472">Membrane</keyword>
<reference evidence="3" key="1">
    <citation type="submission" date="2016-11" db="EMBL/GenBank/DDBJ databases">
        <authorList>
            <person name="Varghese N."/>
            <person name="Submissions S."/>
        </authorList>
    </citation>
    <scope>NUCLEOTIDE SEQUENCE [LARGE SCALE GENOMIC DNA]</scope>
    <source>
        <strain evidence="3">DSM 19514</strain>
    </source>
</reference>
<keyword evidence="1" id="KW-1133">Transmembrane helix</keyword>
<proteinExistence type="predicted"/>
<evidence type="ECO:0000313" key="2">
    <source>
        <dbReference type="EMBL" id="SHF04516.1"/>
    </source>
</evidence>
<dbReference type="Proteomes" id="UP000184295">
    <property type="component" value="Unassembled WGS sequence"/>
</dbReference>
<dbReference type="EMBL" id="FQUL01000067">
    <property type="protein sequence ID" value="SHF04516.1"/>
    <property type="molecule type" value="Genomic_DNA"/>
</dbReference>
<accession>A0A1M4YGC8</accession>
<dbReference type="OrthoDB" id="5244321at2"/>
<sequence>MADLIVVKFDRSYGAQEALSAIRALQELRYAWIDDIAIVEKHKTGITTISSPHGSASGGAFLGGLAGLLLFWWFPPAWFFGGWLGGMGVGAIIGELMKKSGLDENLIKEIKEELTAGTSALVLVGATADVDQMRLALEPYHPAKIIRTSLSDDTVAALKEALEEQKAES</sequence>
<protein>
    <submittedName>
        <fullName evidence="2">Uncharacterized membrane protein</fullName>
    </submittedName>
</protein>
<dbReference type="STRING" id="1121881.SAMN02745225_02328"/>
<organism evidence="2 3">
    <name type="scientific">Ferrithrix thermotolerans DSM 19514</name>
    <dbReference type="NCBI Taxonomy" id="1121881"/>
    <lineage>
        <taxon>Bacteria</taxon>
        <taxon>Bacillati</taxon>
        <taxon>Actinomycetota</taxon>
        <taxon>Acidimicrobiia</taxon>
        <taxon>Acidimicrobiales</taxon>
        <taxon>Acidimicrobiaceae</taxon>
        <taxon>Ferrithrix</taxon>
    </lineage>
</organism>
<name>A0A1M4YGC8_9ACTN</name>
<evidence type="ECO:0000313" key="3">
    <source>
        <dbReference type="Proteomes" id="UP000184295"/>
    </source>
</evidence>
<gene>
    <name evidence="2" type="ORF">SAMN02745225_02328</name>
</gene>
<dbReference type="Pfam" id="PF06897">
    <property type="entry name" value="DUF1269"/>
    <property type="match status" value="1"/>
</dbReference>
<dbReference type="RefSeq" id="WP_072792716.1">
    <property type="nucleotide sequence ID" value="NZ_FQUL01000067.1"/>
</dbReference>
<keyword evidence="1" id="KW-0812">Transmembrane</keyword>